<evidence type="ECO:0000256" key="4">
    <source>
        <dbReference type="ARBA" id="ARBA00023136"/>
    </source>
</evidence>
<evidence type="ECO:0000313" key="8">
    <source>
        <dbReference type="Proteomes" id="UP001501138"/>
    </source>
</evidence>
<evidence type="ECO:0000256" key="6">
    <source>
        <dbReference type="SAM" id="MobiDB-lite"/>
    </source>
</evidence>
<keyword evidence="4 5" id="KW-0472">Membrane</keyword>
<evidence type="ECO:0000256" key="1">
    <source>
        <dbReference type="ARBA" id="ARBA00022475"/>
    </source>
</evidence>
<accession>A0ABP4UWW2</accession>
<protein>
    <recommendedName>
        <fullName evidence="5">UPF0182 protein GCM10009809_06950</fullName>
    </recommendedName>
</protein>
<reference evidence="8" key="1">
    <citation type="journal article" date="2019" name="Int. J. Syst. Evol. Microbiol.">
        <title>The Global Catalogue of Microorganisms (GCM) 10K type strain sequencing project: providing services to taxonomists for standard genome sequencing and annotation.</title>
        <authorList>
            <consortium name="The Broad Institute Genomics Platform"/>
            <consortium name="The Broad Institute Genome Sequencing Center for Infectious Disease"/>
            <person name="Wu L."/>
            <person name="Ma J."/>
        </authorList>
    </citation>
    <scope>NUCLEOTIDE SEQUENCE [LARGE SCALE GENOMIC DNA]</scope>
    <source>
        <strain evidence="8">JCM 15589</strain>
    </source>
</reference>
<evidence type="ECO:0000313" key="7">
    <source>
        <dbReference type="EMBL" id="GAA1713400.1"/>
    </source>
</evidence>
<dbReference type="PANTHER" id="PTHR39344:SF1">
    <property type="entry name" value="UPF0182 PROTEIN SLL1060"/>
    <property type="match status" value="1"/>
</dbReference>
<comment type="caution">
    <text evidence="7">The sequence shown here is derived from an EMBL/GenBank/DDBJ whole genome shotgun (WGS) entry which is preliminary data.</text>
</comment>
<sequence>MSFAAPPRRGPGGPPVKRRRSPLAITLTVLAALVVALLLLAQFWTEVMWFDALGFANVVWTQWGARAVLFVLGFLIMGAAVFSSFAVAYRVRPVYAPSTPEQATLDQYREAIEPLRKVVTIAAPVLVAFFAGVAASAQWRTVLLAFNGSSFGQTDPQFDIDLGFYVFTLPALRFVVSFLMAVVVISGIAALVTHYLYGGLRLGPVPQGGTRTTPAARVHLAVLAAVLMLLIAANYWLDRYSLLTAANDKYDGASYSDVHAVIPSKEILTAVAVLVAVLFVVAAVRGTWRLPAIGVGLMVVSAIAIGGIYPAVVQRFQVNPNARELEAEYIQRNIDATLDAYDIEDVETQPYDATTEAEPGALRDDAETTASVRLLDPQVVSPSFRQLQQNKQYYDFQNYLAVDRYDIDGESRDTVIAVRELNLGGLGESQRNWVNDHTVYTHGYGVVAAYGNQPGPDGQPAFYEGGIPTQGALTDKGYEPRIYFSPKTTEYSIVGAPEGAEPQELDYQADEAEDGGQVNTTFPTDEIAAGPDIGTFGAKLLYALKFGSEQILFSDLVNEESQILYDRDPQTRVQKVAPWLTVDNRTYPAVVDGRVKWIVDAYTTSEAYPYSSSMPMQEATTDSLTQAAAGVPVATPPEVNYIRNSVKATVDAYDGTVTLYAWEPDDPMLQAWSSIFPTSVKPMSEMSGDLMSHVRYPEDMFKVQRALLTQYHVEDAGQFFSGQDFWANPEDPTIGGESPKPLQPPYYMTLQMPGTESSSFSLTSTFIPGGNTDREILTGYLAADGDAGSTPGEKAEDYGKLKLLELPRDSTVPGPGQVQNNFDSNPTISEQLNILERGSSSVVRGNQLTLPVGGGLLYVQPVYIQSSEGTPFPLLRRVLVAFGDQTGYAETLDEALDQVFGGDSGANAGDASGEVDTEVPTAPVDGEEPVTPEEPEPTGTAEPTTEPEPTGTPADAQARLDAALQEANQAMQDADAALAESDFAAYGEAQDRLQQAIEDAIAAEGELGGN</sequence>
<evidence type="ECO:0000256" key="5">
    <source>
        <dbReference type="HAMAP-Rule" id="MF_01600"/>
    </source>
</evidence>
<proteinExistence type="inferred from homology"/>
<dbReference type="HAMAP" id="MF_01600">
    <property type="entry name" value="UPF0182"/>
    <property type="match status" value="1"/>
</dbReference>
<feature type="transmembrane region" description="Helical" evidence="5">
    <location>
        <begin position="291"/>
        <end position="312"/>
    </location>
</feature>
<organism evidence="7 8">
    <name type="scientific">Isoptericola hypogeus</name>
    <dbReference type="NCBI Taxonomy" id="300179"/>
    <lineage>
        <taxon>Bacteria</taxon>
        <taxon>Bacillati</taxon>
        <taxon>Actinomycetota</taxon>
        <taxon>Actinomycetes</taxon>
        <taxon>Micrococcales</taxon>
        <taxon>Promicromonosporaceae</taxon>
        <taxon>Isoptericola</taxon>
    </lineage>
</organism>
<feature type="transmembrane region" description="Helical" evidence="5">
    <location>
        <begin position="118"/>
        <end position="139"/>
    </location>
</feature>
<dbReference type="Pfam" id="PF03699">
    <property type="entry name" value="UPF0182"/>
    <property type="match status" value="1"/>
</dbReference>
<comment type="subcellular location">
    <subcellularLocation>
        <location evidence="5">Cell membrane</location>
        <topology evidence="5">Multi-pass membrane protein</topology>
    </subcellularLocation>
</comment>
<dbReference type="InterPro" id="IPR005372">
    <property type="entry name" value="UPF0182"/>
</dbReference>
<keyword evidence="2 5" id="KW-0812">Transmembrane</keyword>
<evidence type="ECO:0000256" key="2">
    <source>
        <dbReference type="ARBA" id="ARBA00022692"/>
    </source>
</evidence>
<comment type="similarity">
    <text evidence="5">Belongs to the UPF0182 family.</text>
</comment>
<dbReference type="Proteomes" id="UP001501138">
    <property type="component" value="Unassembled WGS sequence"/>
</dbReference>
<keyword evidence="8" id="KW-1185">Reference proteome</keyword>
<dbReference type="EMBL" id="BAAAPM010000003">
    <property type="protein sequence ID" value="GAA1713400.1"/>
    <property type="molecule type" value="Genomic_DNA"/>
</dbReference>
<evidence type="ECO:0000256" key="3">
    <source>
        <dbReference type="ARBA" id="ARBA00022989"/>
    </source>
</evidence>
<feature type="transmembrane region" description="Helical" evidence="5">
    <location>
        <begin position="64"/>
        <end position="89"/>
    </location>
</feature>
<feature type="transmembrane region" description="Helical" evidence="5">
    <location>
        <begin position="267"/>
        <end position="284"/>
    </location>
</feature>
<name>A0ABP4UWW2_9MICO</name>
<gene>
    <name evidence="7" type="ORF">GCM10009809_06950</name>
</gene>
<feature type="compositionally biased region" description="Low complexity" evidence="6">
    <location>
        <begin position="937"/>
        <end position="975"/>
    </location>
</feature>
<feature type="transmembrane region" description="Helical" evidence="5">
    <location>
        <begin position="218"/>
        <end position="237"/>
    </location>
</feature>
<feature type="transmembrane region" description="Helical" evidence="5">
    <location>
        <begin position="174"/>
        <end position="197"/>
    </location>
</feature>
<keyword evidence="1 5" id="KW-1003">Cell membrane</keyword>
<feature type="transmembrane region" description="Helical" evidence="5">
    <location>
        <begin position="21"/>
        <end position="44"/>
    </location>
</feature>
<dbReference type="PANTHER" id="PTHR39344">
    <property type="entry name" value="UPF0182 PROTEIN SLL1060"/>
    <property type="match status" value="1"/>
</dbReference>
<dbReference type="RefSeq" id="WP_344245720.1">
    <property type="nucleotide sequence ID" value="NZ_BAAAPM010000003.1"/>
</dbReference>
<keyword evidence="3 5" id="KW-1133">Transmembrane helix</keyword>
<feature type="region of interest" description="Disordered" evidence="6">
    <location>
        <begin position="900"/>
        <end position="975"/>
    </location>
</feature>
<feature type="compositionally biased region" description="Acidic residues" evidence="6">
    <location>
        <begin position="925"/>
        <end position="936"/>
    </location>
</feature>